<accession>A0ABC9QIH3</accession>
<feature type="non-terminal residue" evidence="1">
    <location>
        <position position="1"/>
    </location>
</feature>
<proteinExistence type="predicted"/>
<dbReference type="Proteomes" id="UP000003238">
    <property type="component" value="Unassembled WGS sequence"/>
</dbReference>
<name>A0ABC9QIH3_CAMJU</name>
<comment type="caution">
    <text evidence="1">The sequence shown here is derived from an EMBL/GenBank/DDBJ whole genome shotgun (WGS) entry which is preliminary data.</text>
</comment>
<evidence type="ECO:0000313" key="1">
    <source>
        <dbReference type="EMBL" id="EIB50385.1"/>
    </source>
</evidence>
<sequence>KDLNKPFDFPKFLDKKLAKEKLEKTKKYLQKSILESKEFIKKTQTQLQKLRYTLEKNDKNFQTLEKIKNDLLNLFKEFKKLKLFNELCQAIYFHNECEILKFEVLNTNKQKENLIDFLKIQHNWFIQGLGYLDTQNKTIEKSLENWNFDDIAKK</sequence>
<reference evidence="1 2" key="1">
    <citation type="submission" date="2010-10" db="EMBL/GenBank/DDBJ databases">
        <authorList>
            <person name="Richards V."/>
            <person name="Lefebure T."/>
            <person name="Suzuki H."/>
            <person name="Pavinski Bitar P."/>
            <person name="Stanhope M."/>
        </authorList>
    </citation>
    <scope>NUCLEOTIDE SEQUENCE [LARGE SCALE GENOMIC DNA]</scope>
    <source>
        <strain evidence="1 2">2008-988</strain>
    </source>
</reference>
<dbReference type="AlphaFoldDB" id="A0ABC9QIH3"/>
<dbReference type="EMBL" id="AIOS01000160">
    <property type="protein sequence ID" value="EIB50385.1"/>
    <property type="molecule type" value="Genomic_DNA"/>
</dbReference>
<organism evidence="1 2">
    <name type="scientific">Campylobacter jejuni subsp. jejuni 2008-988</name>
    <dbReference type="NCBI Taxonomy" id="889253"/>
    <lineage>
        <taxon>Bacteria</taxon>
        <taxon>Pseudomonadati</taxon>
        <taxon>Campylobacterota</taxon>
        <taxon>Epsilonproteobacteria</taxon>
        <taxon>Campylobacterales</taxon>
        <taxon>Campylobacteraceae</taxon>
        <taxon>Campylobacter</taxon>
    </lineage>
</organism>
<protein>
    <submittedName>
        <fullName evidence="1">Motility accessory factor</fullName>
    </submittedName>
</protein>
<evidence type="ECO:0000313" key="2">
    <source>
        <dbReference type="Proteomes" id="UP000003238"/>
    </source>
</evidence>
<gene>
    <name evidence="1" type="ORF">cje154_10102</name>
</gene>